<dbReference type="RefSeq" id="WP_131850641.1">
    <property type="nucleotide sequence ID" value="NZ_SKFH01000002.1"/>
</dbReference>
<protein>
    <recommendedName>
        <fullName evidence="5">Lipocalin-like domain-containing protein</fullName>
    </recommendedName>
</protein>
<sequence length="251" mass="28159">MKRILLLLLLLSGMTTFAQQPPLTGTWTFNYLIDTAGREREDLREASALFADLYFRFDTSGRFRAFLMKTKMEGDWSYAPATGTIRMQMDGTTTPHEARVLRLTDSSLLLRMDRKGGYALRRSTGISDSSEAPAPPPPPPPSVSATKAQVAKRWYFLRREVPGRSEEQIRLLSELVAGSYLEFRPDGGYKGKIGKLEVDGRWSFGEGNHTIVVSVDGEQQMWTISSFSATSLVLIKGSREVWKFSVRPPAK</sequence>
<accession>A0A4R4E4R7</accession>
<gene>
    <name evidence="3" type="ORF">E0486_02945</name>
</gene>
<reference evidence="3 4" key="1">
    <citation type="submission" date="2019-03" db="EMBL/GenBank/DDBJ databases">
        <authorList>
            <person name="Kim M.K.M."/>
        </authorList>
    </citation>
    <scope>NUCLEOTIDE SEQUENCE [LARGE SCALE GENOMIC DNA]</scope>
    <source>
        <strain evidence="3 4">17J68-15</strain>
    </source>
</reference>
<name>A0A4R4E4R7_9BACT</name>
<dbReference type="AlphaFoldDB" id="A0A4R4E4R7"/>
<comment type="caution">
    <text evidence="3">The sequence shown here is derived from an EMBL/GenBank/DDBJ whole genome shotgun (WGS) entry which is preliminary data.</text>
</comment>
<feature type="region of interest" description="Disordered" evidence="1">
    <location>
        <begin position="122"/>
        <end position="145"/>
    </location>
</feature>
<proteinExistence type="predicted"/>
<evidence type="ECO:0000313" key="3">
    <source>
        <dbReference type="EMBL" id="TCZ74596.1"/>
    </source>
</evidence>
<feature type="signal peptide" evidence="2">
    <location>
        <begin position="1"/>
        <end position="18"/>
    </location>
</feature>
<keyword evidence="2" id="KW-0732">Signal</keyword>
<dbReference type="OrthoDB" id="643338at2"/>
<dbReference type="EMBL" id="SKFH01000002">
    <property type="protein sequence ID" value="TCZ74596.1"/>
    <property type="molecule type" value="Genomic_DNA"/>
</dbReference>
<feature type="compositionally biased region" description="Pro residues" evidence="1">
    <location>
        <begin position="133"/>
        <end position="142"/>
    </location>
</feature>
<keyword evidence="4" id="KW-1185">Reference proteome</keyword>
<evidence type="ECO:0000313" key="4">
    <source>
        <dbReference type="Proteomes" id="UP000295164"/>
    </source>
</evidence>
<feature type="chain" id="PRO_5020255470" description="Lipocalin-like domain-containing protein" evidence="2">
    <location>
        <begin position="19"/>
        <end position="251"/>
    </location>
</feature>
<evidence type="ECO:0000256" key="2">
    <source>
        <dbReference type="SAM" id="SignalP"/>
    </source>
</evidence>
<evidence type="ECO:0000256" key="1">
    <source>
        <dbReference type="SAM" id="MobiDB-lite"/>
    </source>
</evidence>
<organism evidence="3 4">
    <name type="scientific">Flaviaesturariibacter aridisoli</name>
    <dbReference type="NCBI Taxonomy" id="2545761"/>
    <lineage>
        <taxon>Bacteria</taxon>
        <taxon>Pseudomonadati</taxon>
        <taxon>Bacteroidota</taxon>
        <taxon>Chitinophagia</taxon>
        <taxon>Chitinophagales</taxon>
        <taxon>Chitinophagaceae</taxon>
        <taxon>Flaviaestuariibacter</taxon>
    </lineage>
</organism>
<evidence type="ECO:0008006" key="5">
    <source>
        <dbReference type="Google" id="ProtNLM"/>
    </source>
</evidence>
<dbReference type="Proteomes" id="UP000295164">
    <property type="component" value="Unassembled WGS sequence"/>
</dbReference>